<reference evidence="2 4" key="1">
    <citation type="submission" date="2016-10" db="EMBL/GenBank/DDBJ databases">
        <authorList>
            <person name="de Groot N.N."/>
        </authorList>
    </citation>
    <scope>NUCLEOTIDE SEQUENCE [LARGE SCALE GENOMIC DNA]</scope>
    <source>
        <strain evidence="2 4">BS3776</strain>
    </source>
</reference>
<gene>
    <name evidence="1" type="ORF">BVK86_11130</name>
    <name evidence="2" type="ORF">SAMN04490202_2804</name>
</gene>
<organism evidence="2 4">
    <name type="scientific">Pseudomonas reinekei</name>
    <dbReference type="NCBI Taxonomy" id="395598"/>
    <lineage>
        <taxon>Bacteria</taxon>
        <taxon>Pseudomonadati</taxon>
        <taxon>Pseudomonadota</taxon>
        <taxon>Gammaproteobacteria</taxon>
        <taxon>Pseudomonadales</taxon>
        <taxon>Pseudomonadaceae</taxon>
        <taxon>Pseudomonas</taxon>
    </lineage>
</organism>
<sequence>MADSEESRSSVCEGCGASFFTVKKIYKQQRYCSTCYARLFKRRACPRCASVARLPTFDSKAVCQRCLSGSPCVRCGRTGRRVGRMTPYGPACNSCAHYFTQPQPCEICGTYSTRRSRVVADGRTVKACPKCARIGFETCALCRRNRQLTLRPDGRKLCWLCSTVGTISCWCCGADMPAGVGKECNECYWQRTFRKRLAMDVEALRSAEVKDDFLRFGDWLPSHTDYKKAARSINRYLLFFREVEKHCSWPPAYSDLLTHFGAESLRRTRLPVTWLIENRGVAVDGRARALDSEQRRIEVCLASGVGGQQREALSGYYNLLMSRVSTEQTSLRSVRLALSTATSLLIEVHRHTDELPDADEISRFLRHAPGRMASLTGFIHYLNLRFEAEIDIQILRGKAKSFGRRNLEHELFTLFKRTRAGEDVTERWILVGLKYFYSLTRRSMRGITVRPLADGNGFEVSFERQNYWIPSPCDAAQRSTDRF</sequence>
<reference evidence="1" key="2">
    <citation type="submission" date="2017-01" db="EMBL/GenBank/DDBJ databases">
        <authorList>
            <person name="Mah S.A."/>
            <person name="Swanson W.J."/>
            <person name="Moy G.W."/>
            <person name="Vacquier V.D."/>
        </authorList>
    </citation>
    <scope>NUCLEOTIDE SEQUENCE [LARGE SCALE GENOMIC DNA]</scope>
    <source>
        <strain evidence="1">MT1</strain>
    </source>
</reference>
<dbReference type="Proteomes" id="UP000186756">
    <property type="component" value="Unassembled WGS sequence"/>
</dbReference>
<dbReference type="AlphaFoldDB" id="A0A1H0PTC7"/>
<evidence type="ECO:0000313" key="2">
    <source>
        <dbReference type="EMBL" id="SDP07758.1"/>
    </source>
</evidence>
<dbReference type="Proteomes" id="UP000198549">
    <property type="component" value="Chromosome I"/>
</dbReference>
<dbReference type="EMBL" id="LT629709">
    <property type="protein sequence ID" value="SDP07758.1"/>
    <property type="molecule type" value="Genomic_DNA"/>
</dbReference>
<reference evidence="3" key="3">
    <citation type="submission" date="2017-01" db="EMBL/GenBank/DDBJ databases">
        <authorList>
            <person name="Poblete-Castro I."/>
        </authorList>
    </citation>
    <scope>NUCLEOTIDE SEQUENCE [LARGE SCALE GENOMIC DNA]</scope>
    <source>
        <strain evidence="3">DSM 18361 / CCUG 53116 / MT1</strain>
    </source>
</reference>
<accession>A0A1H0PTC7</accession>
<evidence type="ECO:0000313" key="3">
    <source>
        <dbReference type="Proteomes" id="UP000186756"/>
    </source>
</evidence>
<protein>
    <submittedName>
        <fullName evidence="2">Uncharacterized protein</fullName>
    </submittedName>
</protein>
<proteinExistence type="predicted"/>
<evidence type="ECO:0000313" key="1">
    <source>
        <dbReference type="EMBL" id="OLU03824.1"/>
    </source>
</evidence>
<evidence type="ECO:0000313" key="4">
    <source>
        <dbReference type="Proteomes" id="UP000198549"/>
    </source>
</evidence>
<keyword evidence="3" id="KW-1185">Reference proteome</keyword>
<name>A0A1H0PTC7_PSERE</name>
<dbReference type="EMBL" id="MSTQ01000005">
    <property type="protein sequence ID" value="OLU03824.1"/>
    <property type="molecule type" value="Genomic_DNA"/>
</dbReference>